<reference evidence="11" key="1">
    <citation type="submission" date="2020-04" db="EMBL/GenBank/DDBJ databases">
        <authorList>
            <person name="Neveu A P."/>
        </authorList>
    </citation>
    <scope>NUCLEOTIDE SEQUENCE</scope>
    <source>
        <tissue evidence="11">Whole embryo</tissue>
    </source>
</reference>
<proteinExistence type="evidence at transcript level"/>
<evidence type="ECO:0000256" key="7">
    <source>
        <dbReference type="ARBA" id="ARBA00023306"/>
    </source>
</evidence>
<dbReference type="Gene3D" id="3.40.50.300">
    <property type="entry name" value="P-loop containing nucleotide triphosphate hydrolases"/>
    <property type="match status" value="1"/>
</dbReference>
<keyword evidence="6" id="KW-0539">Nucleus</keyword>
<dbReference type="SUPFAM" id="SSF52540">
    <property type="entry name" value="P-loop containing nucleoside triphosphate hydrolases"/>
    <property type="match status" value="1"/>
</dbReference>
<name>A0A6F9D8N0_9ASCI</name>
<dbReference type="SMART" id="SM00382">
    <property type="entry name" value="AAA"/>
    <property type="match status" value="1"/>
</dbReference>
<organism evidence="11">
    <name type="scientific">Phallusia mammillata</name>
    <dbReference type="NCBI Taxonomy" id="59560"/>
    <lineage>
        <taxon>Eukaryota</taxon>
        <taxon>Metazoa</taxon>
        <taxon>Chordata</taxon>
        <taxon>Tunicata</taxon>
        <taxon>Ascidiacea</taxon>
        <taxon>Phlebobranchia</taxon>
        <taxon>Ascidiidae</taxon>
        <taxon>Phallusia</taxon>
    </lineage>
</organism>
<dbReference type="EMBL" id="LR783952">
    <property type="protein sequence ID" value="CAB3230952.1"/>
    <property type="molecule type" value="mRNA"/>
</dbReference>
<evidence type="ECO:0000256" key="6">
    <source>
        <dbReference type="ARBA" id="ARBA00023242"/>
    </source>
</evidence>
<dbReference type="InterPro" id="IPR047854">
    <property type="entry name" value="RFC_lid"/>
</dbReference>
<feature type="compositionally biased region" description="Polar residues" evidence="9">
    <location>
        <begin position="865"/>
        <end position="874"/>
    </location>
</feature>
<dbReference type="Pfam" id="PF00004">
    <property type="entry name" value="AAA"/>
    <property type="match status" value="1"/>
</dbReference>
<gene>
    <name evidence="11" type="primary">Chtf18</name>
</gene>
<keyword evidence="4" id="KW-0067">ATP-binding</keyword>
<dbReference type="CDD" id="cd00009">
    <property type="entry name" value="AAA"/>
    <property type="match status" value="1"/>
</dbReference>
<evidence type="ECO:0000259" key="10">
    <source>
        <dbReference type="SMART" id="SM00382"/>
    </source>
</evidence>
<evidence type="ECO:0000256" key="8">
    <source>
        <dbReference type="ARBA" id="ARBA00043975"/>
    </source>
</evidence>
<dbReference type="GO" id="GO:0005524">
    <property type="term" value="F:ATP binding"/>
    <property type="evidence" value="ECO:0007669"/>
    <property type="project" value="UniProtKB-KW"/>
</dbReference>
<keyword evidence="3" id="KW-0547">Nucleotide-binding</keyword>
<feature type="region of interest" description="Disordered" evidence="9">
    <location>
        <begin position="841"/>
        <end position="874"/>
    </location>
</feature>
<feature type="domain" description="AAA+ ATPase" evidence="10">
    <location>
        <begin position="370"/>
        <end position="505"/>
    </location>
</feature>
<comment type="subcellular location">
    <subcellularLocation>
        <location evidence="1">Nucleus</location>
    </subcellularLocation>
</comment>
<protein>
    <submittedName>
        <fullName evidence="11">Chromosome transmission fidelity protein 18 homolog</fullName>
    </submittedName>
</protein>
<sequence length="957" mass="110459">MADDGFDELAYYESQYADDLDALDELEAIVQSEKASNVEIPEPEINNITEVDADCTDANNKRRKLFSPAKDDFDSDLVIDEECIPLSPKRKRPRLEQRKPSMPTTLDIDRDLEIERQKELRDKNCLSTPQMIEKILRHRENKHSVPEFIPTETTAQKTFQLTKVLVCPPVHSDFVSATSSDGQRVYMRMRSHEKLTSVLNSNELITGSRSLQLLPQTLPELRQSIYEKKQQERLLETQRITEEVRRETLGLSDNTLMNQVLSESTMTMDSENLEDEGIYSGEENSNDGLWVNKFAPTHYTHLLSDEGVNRSLLKWLKLWDHVVFGRPIQPKKSQGKENQPKQPQEKFKKKFGKFKTDEQEEELDEFNRPHFKISLLCGAPGLGKTTLAHIIARHAGYHVVEMNASDDRSAETFKKKLEETTQMKSVLGTDQRPNCLIIDEIDGAPQAAINVLLNAIAQTKKQEPKKKKKKETRNFLQRPIICICNDLYVPSLRQLRQQSYLLQFPQTTTARLASRLRQLCRHQSLECDLSSLLALCEKSGNDIRACINTLQFVRSKGTTKLNVEIVKDLSIGQKDQHKSIFYTWNEIFQLPKNKRKMDRDSQAVQQGVMDGQKVSQFSARFYHILDVVMANGEYEKTLQGVHENFLMMKFKDIGMTSVNKAYEWMLLYDHINKEVALHQEWVLMRYTPYIFVLFHLLFSCISPPKIQFPQTANENRQKQQKSENLLTCLYQEMLPNSRCYTPPTVAIQDLVPHLLAIMTPSLRPVNMQLYSSNEKKQLADLVHSMLAYNLTYRQEKDAEGQYKYVLEPNMAEVCAFHHPSGGARRQLSYALKQIISKEVESERMRRSESMMTGKVEQKGSKVETVVTTQSSKQKVPSHLQRLETSINQISLPAEKPVVDFFSRFTKIKRFDVDGNEQEKPRHAKIRDPGIGNSDLWFKYNEGFSNAIRRTVYVKDLM</sequence>
<keyword evidence="5" id="KW-0238">DNA-binding</keyword>
<evidence type="ECO:0000256" key="1">
    <source>
        <dbReference type="ARBA" id="ARBA00004123"/>
    </source>
</evidence>
<dbReference type="GO" id="GO:0016887">
    <property type="term" value="F:ATP hydrolysis activity"/>
    <property type="evidence" value="ECO:0007669"/>
    <property type="project" value="InterPro"/>
</dbReference>
<evidence type="ECO:0000256" key="2">
    <source>
        <dbReference type="ARBA" id="ARBA00022705"/>
    </source>
</evidence>
<dbReference type="InterPro" id="IPR003593">
    <property type="entry name" value="AAA+_ATPase"/>
</dbReference>
<dbReference type="PANTHER" id="PTHR46765:SF1">
    <property type="entry name" value="P-LOOP CONTAINING NUCLEOSIDE TRIPHOSPHATE HYDROLASES SUPERFAMILY PROTEIN"/>
    <property type="match status" value="1"/>
</dbReference>
<evidence type="ECO:0000256" key="5">
    <source>
        <dbReference type="ARBA" id="ARBA00023125"/>
    </source>
</evidence>
<dbReference type="Gene3D" id="1.10.8.60">
    <property type="match status" value="1"/>
</dbReference>
<evidence type="ECO:0000256" key="3">
    <source>
        <dbReference type="ARBA" id="ARBA00022741"/>
    </source>
</evidence>
<dbReference type="CDD" id="cd18140">
    <property type="entry name" value="HLD_clamp_RFC"/>
    <property type="match status" value="1"/>
</dbReference>
<dbReference type="GO" id="GO:0005634">
    <property type="term" value="C:nucleus"/>
    <property type="evidence" value="ECO:0007669"/>
    <property type="project" value="UniProtKB-SubCell"/>
</dbReference>
<dbReference type="GO" id="GO:0006260">
    <property type="term" value="P:DNA replication"/>
    <property type="evidence" value="ECO:0007669"/>
    <property type="project" value="UniProtKB-KW"/>
</dbReference>
<keyword evidence="7" id="KW-0131">Cell cycle</keyword>
<dbReference type="InterPro" id="IPR053016">
    <property type="entry name" value="CTF18-RFC_complex"/>
</dbReference>
<comment type="similarity">
    <text evidence="8">Belongs to the activator 1 small subunits family. CTF18 subfamily.</text>
</comment>
<evidence type="ECO:0000256" key="9">
    <source>
        <dbReference type="SAM" id="MobiDB-lite"/>
    </source>
</evidence>
<dbReference type="FunFam" id="3.40.50.300:FF:001083">
    <property type="entry name" value="Chromosome transmission fidelity factor 18"/>
    <property type="match status" value="1"/>
</dbReference>
<evidence type="ECO:0000256" key="4">
    <source>
        <dbReference type="ARBA" id="ARBA00022840"/>
    </source>
</evidence>
<accession>A0A6F9D8N0</accession>
<dbReference type="GO" id="GO:0003677">
    <property type="term" value="F:DNA binding"/>
    <property type="evidence" value="ECO:0007669"/>
    <property type="project" value="UniProtKB-KW"/>
</dbReference>
<dbReference type="InterPro" id="IPR003959">
    <property type="entry name" value="ATPase_AAA_core"/>
</dbReference>
<dbReference type="PANTHER" id="PTHR46765">
    <property type="entry name" value="P-LOOP CONTAINING NUCLEOSIDE TRIPHOSPHATE HYDROLASES SUPERFAMILY PROTEIN"/>
    <property type="match status" value="1"/>
</dbReference>
<keyword evidence="2" id="KW-0235">DNA replication</keyword>
<dbReference type="InterPro" id="IPR027417">
    <property type="entry name" value="P-loop_NTPase"/>
</dbReference>
<evidence type="ECO:0000313" key="11">
    <source>
        <dbReference type="EMBL" id="CAB3230952.1"/>
    </source>
</evidence>
<dbReference type="AlphaFoldDB" id="A0A6F9D8N0"/>